<dbReference type="STRING" id="984262.SGRA_0586"/>
<dbReference type="RefSeq" id="WP_014373569.1">
    <property type="nucleotide sequence ID" value="NC_016940.1"/>
</dbReference>
<proteinExistence type="predicted"/>
<evidence type="ECO:0000313" key="1">
    <source>
        <dbReference type="EMBL" id="AFC23325.1"/>
    </source>
</evidence>
<accession>H6KZ41</accession>
<sequence>MAESKLKKALIVLPLALVTIVFPLAAVYMSRAGLMDYKARKAQMRYLADSIKLQNIPLQDTAGEAYPLSKYEGRVLLLNFYKDGAAENEKVWSEMLRVQTEYSKKTTQRLRLLSLPVGSDSLKSLQQFWAKNELPDRNWQSLKGRPDQVLNLAVENCKLGQDTLGQSLVLFSMDQTVAMHYNALKPEEINRMIEHIALLLPAKKDRKKLRYQEEKELYQ</sequence>
<organism evidence="1 2">
    <name type="scientific">Saprospira grandis (strain Lewin)</name>
    <dbReference type="NCBI Taxonomy" id="984262"/>
    <lineage>
        <taxon>Bacteria</taxon>
        <taxon>Pseudomonadati</taxon>
        <taxon>Bacteroidota</taxon>
        <taxon>Saprospiria</taxon>
        <taxon>Saprospirales</taxon>
        <taxon>Saprospiraceae</taxon>
        <taxon>Saprospira</taxon>
    </lineage>
</organism>
<dbReference type="KEGG" id="sgn:SGRA_0586"/>
<keyword evidence="2" id="KW-1185">Reference proteome</keyword>
<dbReference type="HOGENOM" id="CLU_1260702_0_0_10"/>
<name>H6KZ41_SAPGL</name>
<dbReference type="InterPro" id="IPR036249">
    <property type="entry name" value="Thioredoxin-like_sf"/>
</dbReference>
<evidence type="ECO:0000313" key="2">
    <source>
        <dbReference type="Proteomes" id="UP000007519"/>
    </source>
</evidence>
<dbReference type="EMBL" id="CP002831">
    <property type="protein sequence ID" value="AFC23325.1"/>
    <property type="molecule type" value="Genomic_DNA"/>
</dbReference>
<dbReference type="Gene3D" id="3.40.30.10">
    <property type="entry name" value="Glutaredoxin"/>
    <property type="match status" value="1"/>
</dbReference>
<dbReference type="OrthoDB" id="1492576at2"/>
<protein>
    <submittedName>
        <fullName evidence="1">Uncharacterized protein</fullName>
    </submittedName>
</protein>
<dbReference type="AlphaFoldDB" id="H6KZ41"/>
<dbReference type="SUPFAM" id="SSF52833">
    <property type="entry name" value="Thioredoxin-like"/>
    <property type="match status" value="1"/>
</dbReference>
<dbReference type="Proteomes" id="UP000007519">
    <property type="component" value="Chromosome"/>
</dbReference>
<gene>
    <name evidence="1" type="ordered locus">SGRA_0586</name>
</gene>
<reference evidence="1 2" key="1">
    <citation type="journal article" date="2012" name="Stand. Genomic Sci.">
        <title>Complete genome sequencing and analysis of Saprospira grandis str. Lewin, a predatory marine bacterium.</title>
        <authorList>
            <person name="Saw J.H."/>
            <person name="Yuryev A."/>
            <person name="Kanbe M."/>
            <person name="Hou S."/>
            <person name="Young A.G."/>
            <person name="Aizawa S."/>
            <person name="Alam M."/>
        </authorList>
    </citation>
    <scope>NUCLEOTIDE SEQUENCE [LARGE SCALE GENOMIC DNA]</scope>
    <source>
        <strain evidence="1 2">Lewin</strain>
    </source>
</reference>